<evidence type="ECO:0000259" key="13">
    <source>
        <dbReference type="PROSITE" id="PS50109"/>
    </source>
</evidence>
<feature type="domain" description="PAC" evidence="15">
    <location>
        <begin position="556"/>
        <end position="608"/>
    </location>
</feature>
<evidence type="ECO:0000256" key="8">
    <source>
        <dbReference type="ARBA" id="ARBA00022840"/>
    </source>
</evidence>
<dbReference type="CDD" id="cd00082">
    <property type="entry name" value="HisKA"/>
    <property type="match status" value="1"/>
</dbReference>
<keyword evidence="8" id="KW-0067">ATP-binding</keyword>
<dbReference type="GO" id="GO:0000155">
    <property type="term" value="F:phosphorelay sensor kinase activity"/>
    <property type="evidence" value="ECO:0007669"/>
    <property type="project" value="InterPro"/>
</dbReference>
<dbReference type="PROSITE" id="PS50109">
    <property type="entry name" value="HIS_KIN"/>
    <property type="match status" value="1"/>
</dbReference>
<feature type="domain" description="PAS" evidence="14">
    <location>
        <begin position="354"/>
        <end position="424"/>
    </location>
</feature>
<evidence type="ECO:0000256" key="9">
    <source>
        <dbReference type="ARBA" id="ARBA00023012"/>
    </source>
</evidence>
<keyword evidence="4" id="KW-0597">Phosphoprotein</keyword>
<keyword evidence="12" id="KW-1133">Transmembrane helix</keyword>
<dbReference type="STRING" id="856793.MICA_948"/>
<evidence type="ECO:0000256" key="5">
    <source>
        <dbReference type="ARBA" id="ARBA00022679"/>
    </source>
</evidence>
<feature type="transmembrane region" description="Helical" evidence="12">
    <location>
        <begin position="28"/>
        <end position="49"/>
    </location>
</feature>
<keyword evidence="10 12" id="KW-0472">Membrane</keyword>
<dbReference type="NCBIfam" id="TIGR00229">
    <property type="entry name" value="sensory_box"/>
    <property type="match status" value="2"/>
</dbReference>
<dbReference type="SMART" id="SM00091">
    <property type="entry name" value="PAS"/>
    <property type="match status" value="2"/>
</dbReference>
<keyword evidence="12" id="KW-0812">Transmembrane</keyword>
<comment type="catalytic activity">
    <reaction evidence="1">
        <text>ATP + protein L-histidine = ADP + protein N-phospho-L-histidine.</text>
        <dbReference type="EC" id="2.7.13.3"/>
    </reaction>
</comment>
<evidence type="ECO:0000256" key="1">
    <source>
        <dbReference type="ARBA" id="ARBA00000085"/>
    </source>
</evidence>
<dbReference type="eggNOG" id="COG2202">
    <property type="taxonomic scope" value="Bacteria"/>
</dbReference>
<dbReference type="InterPro" id="IPR001610">
    <property type="entry name" value="PAC"/>
</dbReference>
<dbReference type="Gene3D" id="3.30.565.10">
    <property type="entry name" value="Histidine kinase-like ATPase, C-terminal domain"/>
    <property type="match status" value="1"/>
</dbReference>
<dbReference type="EMBL" id="CP002382">
    <property type="protein sequence ID" value="AEP09280.1"/>
    <property type="molecule type" value="Genomic_DNA"/>
</dbReference>
<keyword evidence="7" id="KW-0418">Kinase</keyword>
<dbReference type="InterPro" id="IPR003661">
    <property type="entry name" value="HisK_dim/P_dom"/>
</dbReference>
<evidence type="ECO:0000313" key="17">
    <source>
        <dbReference type="Proteomes" id="UP000009286"/>
    </source>
</evidence>
<dbReference type="InterPro" id="IPR036890">
    <property type="entry name" value="HATPase_C_sf"/>
</dbReference>
<dbReference type="PRINTS" id="PR00344">
    <property type="entry name" value="BCTRLSENSOR"/>
</dbReference>
<dbReference type="SUPFAM" id="SSF55785">
    <property type="entry name" value="PYP-like sensor domain (PAS domain)"/>
    <property type="match status" value="2"/>
</dbReference>
<dbReference type="Gene3D" id="3.30.450.20">
    <property type="entry name" value="PAS domain"/>
    <property type="match status" value="2"/>
</dbReference>
<dbReference type="Pfam" id="PF00989">
    <property type="entry name" value="PAS"/>
    <property type="match status" value="2"/>
</dbReference>
<comment type="subcellular location">
    <subcellularLocation>
        <location evidence="2">Membrane</location>
    </subcellularLocation>
</comment>
<dbReference type="RefSeq" id="WP_014102503.1">
    <property type="nucleotide sequence ID" value="NC_016026.1"/>
</dbReference>
<proteinExistence type="predicted"/>
<evidence type="ECO:0000256" key="6">
    <source>
        <dbReference type="ARBA" id="ARBA00022741"/>
    </source>
</evidence>
<dbReference type="GO" id="GO:0006355">
    <property type="term" value="P:regulation of DNA-templated transcription"/>
    <property type="evidence" value="ECO:0007669"/>
    <property type="project" value="InterPro"/>
</dbReference>
<dbReference type="GO" id="GO:0009927">
    <property type="term" value="F:histidine phosphotransfer kinase activity"/>
    <property type="evidence" value="ECO:0007669"/>
    <property type="project" value="TreeGrafter"/>
</dbReference>
<dbReference type="InterPro" id="IPR013767">
    <property type="entry name" value="PAS_fold"/>
</dbReference>
<evidence type="ECO:0000256" key="10">
    <source>
        <dbReference type="ARBA" id="ARBA00023136"/>
    </source>
</evidence>
<keyword evidence="9" id="KW-0902">Two-component regulatory system</keyword>
<evidence type="ECO:0000256" key="2">
    <source>
        <dbReference type="ARBA" id="ARBA00004370"/>
    </source>
</evidence>
<dbReference type="AlphaFoldDB" id="G2KSJ6"/>
<dbReference type="PANTHER" id="PTHR43047:SF72">
    <property type="entry name" value="OSMOSENSING HISTIDINE PROTEIN KINASE SLN1"/>
    <property type="match status" value="1"/>
</dbReference>
<dbReference type="Pfam" id="PF00512">
    <property type="entry name" value="HisKA"/>
    <property type="match status" value="1"/>
</dbReference>
<evidence type="ECO:0000259" key="15">
    <source>
        <dbReference type="PROSITE" id="PS50113"/>
    </source>
</evidence>
<dbReference type="FunFam" id="1.10.287.130:FF:000038">
    <property type="entry name" value="Sensory transduction histidine kinase"/>
    <property type="match status" value="1"/>
</dbReference>
<dbReference type="PROSITE" id="PS50112">
    <property type="entry name" value="PAS"/>
    <property type="match status" value="2"/>
</dbReference>
<evidence type="ECO:0000256" key="4">
    <source>
        <dbReference type="ARBA" id="ARBA00022553"/>
    </source>
</evidence>
<gene>
    <name evidence="16" type="ordered locus">MICA_948</name>
</gene>
<dbReference type="GO" id="GO:0005886">
    <property type="term" value="C:plasma membrane"/>
    <property type="evidence" value="ECO:0007669"/>
    <property type="project" value="TreeGrafter"/>
</dbReference>
<evidence type="ECO:0000256" key="11">
    <source>
        <dbReference type="SAM" id="Coils"/>
    </source>
</evidence>
<feature type="domain" description="PAC" evidence="15">
    <location>
        <begin position="428"/>
        <end position="480"/>
    </location>
</feature>
<dbReference type="HOGENOM" id="CLU_333115_0_0_5"/>
<evidence type="ECO:0000256" key="7">
    <source>
        <dbReference type="ARBA" id="ARBA00022777"/>
    </source>
</evidence>
<dbReference type="SUPFAM" id="SSF55874">
    <property type="entry name" value="ATPase domain of HSP90 chaperone/DNA topoisomerase II/histidine kinase"/>
    <property type="match status" value="1"/>
</dbReference>
<dbReference type="SUPFAM" id="SSF47384">
    <property type="entry name" value="Homodimeric domain of signal transducing histidine kinase"/>
    <property type="match status" value="1"/>
</dbReference>
<dbReference type="InterPro" id="IPR000700">
    <property type="entry name" value="PAS-assoc_C"/>
</dbReference>
<keyword evidence="6" id="KW-0547">Nucleotide-binding</keyword>
<evidence type="ECO:0000259" key="14">
    <source>
        <dbReference type="PROSITE" id="PS50112"/>
    </source>
</evidence>
<dbReference type="Pfam" id="PF02518">
    <property type="entry name" value="HATPase_c"/>
    <property type="match status" value="1"/>
</dbReference>
<evidence type="ECO:0000313" key="16">
    <source>
        <dbReference type="EMBL" id="AEP09280.1"/>
    </source>
</evidence>
<dbReference type="CDD" id="cd00130">
    <property type="entry name" value="PAS"/>
    <property type="match status" value="2"/>
</dbReference>
<evidence type="ECO:0000256" key="12">
    <source>
        <dbReference type="SAM" id="Phobius"/>
    </source>
</evidence>
<dbReference type="SMART" id="SM00387">
    <property type="entry name" value="HATPase_c"/>
    <property type="match status" value="1"/>
</dbReference>
<dbReference type="PROSITE" id="PS50113">
    <property type="entry name" value="PAC"/>
    <property type="match status" value="2"/>
</dbReference>
<dbReference type="SMART" id="SM00388">
    <property type="entry name" value="HisKA"/>
    <property type="match status" value="1"/>
</dbReference>
<evidence type="ECO:0000256" key="3">
    <source>
        <dbReference type="ARBA" id="ARBA00012438"/>
    </source>
</evidence>
<dbReference type="PANTHER" id="PTHR43047">
    <property type="entry name" value="TWO-COMPONENT HISTIDINE PROTEIN KINASE"/>
    <property type="match status" value="1"/>
</dbReference>
<feature type="coiled-coil region" evidence="11">
    <location>
        <begin position="337"/>
        <end position="364"/>
    </location>
</feature>
<name>G2KSJ6_MICAA</name>
<dbReference type="InterPro" id="IPR004358">
    <property type="entry name" value="Sig_transdc_His_kin-like_C"/>
</dbReference>
<dbReference type="OrthoDB" id="8477115at2"/>
<feature type="domain" description="PAS" evidence="14">
    <location>
        <begin position="481"/>
        <end position="522"/>
    </location>
</feature>
<dbReference type="Gene3D" id="1.10.287.130">
    <property type="match status" value="1"/>
</dbReference>
<dbReference type="InterPro" id="IPR005467">
    <property type="entry name" value="His_kinase_dom"/>
</dbReference>
<keyword evidence="5" id="KW-0808">Transferase</keyword>
<keyword evidence="11" id="KW-0175">Coiled coil</keyword>
<dbReference type="SMART" id="SM00086">
    <property type="entry name" value="PAC"/>
    <property type="match status" value="2"/>
</dbReference>
<organism evidence="16 17">
    <name type="scientific">Micavibrio aeruginosavorus (strain ARL-13)</name>
    <dbReference type="NCBI Taxonomy" id="856793"/>
    <lineage>
        <taxon>Bacteria</taxon>
        <taxon>Pseudomonadati</taxon>
        <taxon>Bdellovibrionota</taxon>
        <taxon>Bdellovibrionia</taxon>
        <taxon>Bdellovibrionales</taxon>
        <taxon>Pseudobdellovibrionaceae</taxon>
        <taxon>Micavibrio</taxon>
    </lineage>
</organism>
<dbReference type="InterPro" id="IPR036097">
    <property type="entry name" value="HisK_dim/P_sf"/>
</dbReference>
<dbReference type="EC" id="2.7.13.3" evidence="3"/>
<dbReference type="eggNOG" id="COG2205">
    <property type="taxonomic scope" value="Bacteria"/>
</dbReference>
<feature type="transmembrane region" description="Helical" evidence="12">
    <location>
        <begin position="296"/>
        <end position="313"/>
    </location>
</feature>
<protein>
    <recommendedName>
        <fullName evidence="3">histidine kinase</fullName>
        <ecNumber evidence="3">2.7.13.3</ecNumber>
    </recommendedName>
</protein>
<dbReference type="KEGG" id="mai:MICA_948"/>
<accession>G2KSJ6</accession>
<sequence>MLIIGADQREKADDETQTRSLRGSTAQVMVLVNGMILALVAYLALSFFIGDMLQAEQKRTVAETERTINDNLHALESAIKAASTILVLEKDIPPEFLQKTISYATPNIDQFDYLIWLRDHGNGAWSITHFMKPSSPAALENDAYNVQTREDQAALVRFITENKVRIYEDVLIRTDIPGTNYVQESTEPLIKNRPFAMIKKIMTPDGPDSFLVGFSRVSSVIDRAWLNERTELSGIVLREGPGGDPIFYMNRMGQGRASEGKNLREDYAFTIGNAKWTMQVDVGQTRHTVFLQKTPLLVLFFGTMFTIVGMLYVRNNQRQSGRLAVMNRTLAHKNFELNSEISERERLNNSLRKAERENRAIINAVTDIIFETTAEGDILFLNDAWGRVTGHDIGVSVGKNLFDMLHPQDQAEQRDQFQQMIKGQRPAYRSFARLRTREGTFRSVELAMSMMRQDENRNIRVVGTMTDVEERRRAEKALSEAEKKFRTIVENAAGGIYQVAPDGKYLSANPAMARILGYESADDIVGSIRNANSEIYESIRERKQFLAQLDEKGTVKNFETTVRRKGGDIIWVNENARTVRDDEGNILYYEGSIEDITQRKEAEIKLQEAKVHSDMASRAKSEFLANMSHELRTPLNAIIGFSEIIKNEVFGKLEQRQYWDYANDIYDSGKQLLKIINEILDVSRIDAGERQLNESLVRLDKIVQSALDLMAPKIESGQLTVTNMLDSTMPDVIGEELALKQIIMNLLSNAVKFTPEGGRITLSYELDADGQLRLSITDTGVGMDDHEVQKALSPFGQVDSSLHRATSGAGLGLTLVDALTRLHEGSFELFSQKGLGTTATIILPARRVSVRDTASNAS</sequence>
<dbReference type="InterPro" id="IPR000014">
    <property type="entry name" value="PAS"/>
</dbReference>
<feature type="domain" description="Histidine kinase" evidence="13">
    <location>
        <begin position="626"/>
        <end position="847"/>
    </location>
</feature>
<dbReference type="GO" id="GO:0005524">
    <property type="term" value="F:ATP binding"/>
    <property type="evidence" value="ECO:0007669"/>
    <property type="project" value="UniProtKB-KW"/>
</dbReference>
<reference evidence="16 17" key="1">
    <citation type="journal article" date="2011" name="BMC Genomics">
        <title>Genomic insights into an obligate epibiotic bacterial predator: Micavibrio aeruginosavorus ARL-13.</title>
        <authorList>
            <person name="Wang Z."/>
            <person name="Kadouri D."/>
            <person name="Wu M."/>
        </authorList>
    </citation>
    <scope>NUCLEOTIDE SEQUENCE [LARGE SCALE GENOMIC DNA]</scope>
    <source>
        <strain evidence="16 17">ARL-13</strain>
    </source>
</reference>
<dbReference type="Proteomes" id="UP000009286">
    <property type="component" value="Chromosome"/>
</dbReference>
<dbReference type="InterPro" id="IPR035965">
    <property type="entry name" value="PAS-like_dom_sf"/>
</dbReference>
<keyword evidence="17" id="KW-1185">Reference proteome</keyword>
<dbReference type="InterPro" id="IPR003594">
    <property type="entry name" value="HATPase_dom"/>
</dbReference>